<dbReference type="InterPro" id="IPR029058">
    <property type="entry name" value="AB_hydrolase_fold"/>
</dbReference>
<reference evidence="3" key="2">
    <citation type="submission" date="2023-08" db="EMBL/GenBank/DDBJ databases">
        <title>Isolation and Characterization of Rhodococcus erythropolis MGMM8.</title>
        <authorList>
            <person name="Diabankana R.G.C."/>
            <person name="Afordoanyi D.M."/>
            <person name="Validov S.Z."/>
        </authorList>
    </citation>
    <scope>NUCLEOTIDE SEQUENCE</scope>
    <source>
        <strain evidence="3">MGMM8</strain>
    </source>
</reference>
<reference evidence="2 4" key="1">
    <citation type="journal article" date="2017" name="Poromechanics V (2013)">
        <title>Genomic Characterization of the Arsenic-Tolerant Actinobacterium, &lt;i&gt;Rhodococcus erythropolis&lt;/i&gt; S43.</title>
        <authorList>
            <person name="Retamal-Morales G."/>
            <person name="Mehnert M."/>
            <person name="Schwabe R."/>
            <person name="Tischler D."/>
            <person name="Schloemann M."/>
            <person name="Levican G.J."/>
        </authorList>
    </citation>
    <scope>NUCLEOTIDE SEQUENCE [LARGE SCALE GENOMIC DNA]</scope>
    <source>
        <strain evidence="2 4">S43</strain>
    </source>
</reference>
<protein>
    <submittedName>
        <fullName evidence="3">Alpha/beta hydrolase</fullName>
    </submittedName>
    <submittedName>
        <fullName evidence="2">Lysophospholipase</fullName>
    </submittedName>
</protein>
<dbReference type="EMBL" id="MRBO01000667">
    <property type="protein sequence ID" value="KAB2582576.1"/>
    <property type="molecule type" value="Genomic_DNA"/>
</dbReference>
<gene>
    <name evidence="2" type="ORF">BS297_25080</name>
    <name evidence="3" type="ORF">QIE55_31720</name>
</gene>
<dbReference type="GO" id="GO:0016787">
    <property type="term" value="F:hydrolase activity"/>
    <property type="evidence" value="ECO:0007669"/>
    <property type="project" value="UniProtKB-KW"/>
</dbReference>
<dbReference type="SUPFAM" id="SSF53474">
    <property type="entry name" value="alpha/beta-Hydrolases"/>
    <property type="match status" value="1"/>
</dbReference>
<dbReference type="Pfam" id="PF08386">
    <property type="entry name" value="Abhydrolase_4"/>
    <property type="match status" value="1"/>
</dbReference>
<evidence type="ECO:0000259" key="1">
    <source>
        <dbReference type="Pfam" id="PF08386"/>
    </source>
</evidence>
<proteinExistence type="predicted"/>
<dbReference type="Gene3D" id="3.40.50.1820">
    <property type="entry name" value="alpha/beta hydrolase"/>
    <property type="match status" value="1"/>
</dbReference>
<keyword evidence="3" id="KW-0378">Hydrolase</keyword>
<sequence>MEIDWLEPEATARGSVIVIGGRGERADVYRRFARRIVFDGYRVAVVENDSAVIAGIVADAQSDIPLTVIGSDSGAVAALTVAIANPAVTGVVAAGLLVADTEALVQDWDGELDIRSACPVHRGVLSTVDALEPGSLGHKVPLATAETVALVDVPVLVVHGQADAISSALDVLALRSSLRDARVVLVRDGRHDILNDVSHRSVAAEIVQFLERLRLPDTPDIILRDSAEALAQ</sequence>
<dbReference type="AlphaFoldDB" id="A0A0C3A685"/>
<evidence type="ECO:0000313" key="4">
    <source>
        <dbReference type="Proteomes" id="UP000325576"/>
    </source>
</evidence>
<name>A0A0C3A685_RHOER</name>
<dbReference type="RefSeq" id="WP_042953030.1">
    <property type="nucleotide sequence ID" value="NZ_CP124545.1"/>
</dbReference>
<dbReference type="Proteomes" id="UP000325576">
    <property type="component" value="Unassembled WGS sequence"/>
</dbReference>
<dbReference type="EMBL" id="CP124545">
    <property type="protein sequence ID" value="WMN01868.1"/>
    <property type="molecule type" value="Genomic_DNA"/>
</dbReference>
<evidence type="ECO:0000313" key="2">
    <source>
        <dbReference type="EMBL" id="KAB2582576.1"/>
    </source>
</evidence>
<organism evidence="2 4">
    <name type="scientific">Rhodococcus erythropolis</name>
    <name type="common">Arthrobacter picolinophilus</name>
    <dbReference type="NCBI Taxonomy" id="1833"/>
    <lineage>
        <taxon>Bacteria</taxon>
        <taxon>Bacillati</taxon>
        <taxon>Actinomycetota</taxon>
        <taxon>Actinomycetes</taxon>
        <taxon>Mycobacteriales</taxon>
        <taxon>Nocardiaceae</taxon>
        <taxon>Rhodococcus</taxon>
        <taxon>Rhodococcus erythropolis group</taxon>
    </lineage>
</organism>
<feature type="domain" description="Peptidase S33 tripeptidyl aminopeptidase-like C-terminal" evidence="1">
    <location>
        <begin position="150"/>
        <end position="217"/>
    </location>
</feature>
<accession>A0A0C3A685</accession>
<dbReference type="Proteomes" id="UP001230933">
    <property type="component" value="Chromosome"/>
</dbReference>
<evidence type="ECO:0000313" key="3">
    <source>
        <dbReference type="EMBL" id="WMN01868.1"/>
    </source>
</evidence>
<dbReference type="InterPro" id="IPR013595">
    <property type="entry name" value="Pept_S33_TAP-like_C"/>
</dbReference>